<dbReference type="AlphaFoldDB" id="A0A183E7S0"/>
<evidence type="ECO:0000313" key="4">
    <source>
        <dbReference type="WBParaSite" id="GPUH_0001703301-mRNA-1"/>
    </source>
</evidence>
<sequence length="85" mass="9375">MKNYGQQLALLIIQDIFGNHDSNGGGIDGDGNSNNGNDDENDDGNKNRLIIANKTAIPLLFTCRHMLLWYCTAQLLFLETQTSCS</sequence>
<evidence type="ECO:0000313" key="2">
    <source>
        <dbReference type="EMBL" id="VDN28993.1"/>
    </source>
</evidence>
<evidence type="ECO:0000313" key="3">
    <source>
        <dbReference type="Proteomes" id="UP000271098"/>
    </source>
</evidence>
<feature type="region of interest" description="Disordered" evidence="1">
    <location>
        <begin position="24"/>
        <end position="45"/>
    </location>
</feature>
<accession>A0A183E7S0</accession>
<protein>
    <submittedName>
        <fullName evidence="2 4">Uncharacterized protein</fullName>
    </submittedName>
</protein>
<evidence type="ECO:0000256" key="1">
    <source>
        <dbReference type="SAM" id="MobiDB-lite"/>
    </source>
</evidence>
<dbReference type="WBParaSite" id="GPUH_0001703301-mRNA-1">
    <property type="protein sequence ID" value="GPUH_0001703301-mRNA-1"/>
    <property type="gene ID" value="GPUH_0001703301"/>
</dbReference>
<reference evidence="2 3" key="2">
    <citation type="submission" date="2018-11" db="EMBL/GenBank/DDBJ databases">
        <authorList>
            <consortium name="Pathogen Informatics"/>
        </authorList>
    </citation>
    <scope>NUCLEOTIDE SEQUENCE [LARGE SCALE GENOMIC DNA]</scope>
</reference>
<proteinExistence type="predicted"/>
<organism evidence="4">
    <name type="scientific">Gongylonema pulchrum</name>
    <dbReference type="NCBI Taxonomy" id="637853"/>
    <lineage>
        <taxon>Eukaryota</taxon>
        <taxon>Metazoa</taxon>
        <taxon>Ecdysozoa</taxon>
        <taxon>Nematoda</taxon>
        <taxon>Chromadorea</taxon>
        <taxon>Rhabditida</taxon>
        <taxon>Spirurina</taxon>
        <taxon>Spiruromorpha</taxon>
        <taxon>Spiruroidea</taxon>
        <taxon>Gongylonematidae</taxon>
        <taxon>Gongylonema</taxon>
    </lineage>
</organism>
<dbReference type="Proteomes" id="UP000271098">
    <property type="component" value="Unassembled WGS sequence"/>
</dbReference>
<keyword evidence="3" id="KW-1185">Reference proteome</keyword>
<name>A0A183E7S0_9BILA</name>
<gene>
    <name evidence="2" type="ORF">GPUH_LOCUS17011</name>
</gene>
<dbReference type="EMBL" id="UYRT01084550">
    <property type="protein sequence ID" value="VDN28993.1"/>
    <property type="molecule type" value="Genomic_DNA"/>
</dbReference>
<reference evidence="4" key="1">
    <citation type="submission" date="2016-06" db="UniProtKB">
        <authorList>
            <consortium name="WormBaseParasite"/>
        </authorList>
    </citation>
    <scope>IDENTIFICATION</scope>
</reference>